<dbReference type="AlphaFoldDB" id="A0A212L5Z3"/>
<sequence>MPCGHGGLSFSVVWAASGGGKAGPVMGLRPLLGPPCIPPEAPPCSTLTNKCFFRGRLCTNLADVSASVLYDAAPGSNTLPS</sequence>
<evidence type="ECO:0000313" key="1">
    <source>
        <dbReference type="EMBL" id="SCM72759.1"/>
    </source>
</evidence>
<dbReference type="EMBL" id="FMJC01000002">
    <property type="protein sequence ID" value="SCM72759.1"/>
    <property type="molecule type" value="Genomic_DNA"/>
</dbReference>
<protein>
    <submittedName>
        <fullName evidence="1">Uncharacterized protein</fullName>
    </submittedName>
</protein>
<name>A0A212L5Z3_9BACT</name>
<reference evidence="1" key="1">
    <citation type="submission" date="2016-08" db="EMBL/GenBank/DDBJ databases">
        <authorList>
            <person name="Seilhamer J.J."/>
        </authorList>
    </citation>
    <scope>NUCLEOTIDE SEQUENCE</scope>
    <source>
        <strain evidence="1">86-1</strain>
    </source>
</reference>
<gene>
    <name evidence="1" type="ORF">KL86DES1_20821</name>
</gene>
<proteinExistence type="predicted"/>
<organism evidence="1">
    <name type="scientific">uncultured Desulfovibrio sp</name>
    <dbReference type="NCBI Taxonomy" id="167968"/>
    <lineage>
        <taxon>Bacteria</taxon>
        <taxon>Pseudomonadati</taxon>
        <taxon>Thermodesulfobacteriota</taxon>
        <taxon>Desulfovibrionia</taxon>
        <taxon>Desulfovibrionales</taxon>
        <taxon>Desulfovibrionaceae</taxon>
        <taxon>Desulfovibrio</taxon>
        <taxon>environmental samples</taxon>
    </lineage>
</organism>
<accession>A0A212L5Z3</accession>